<reference evidence="2" key="2">
    <citation type="submission" date="2015-01" db="EMBL/GenBank/DDBJ databases">
        <title>Evolutionary Origins and Diversification of the Mycorrhizal Mutualists.</title>
        <authorList>
            <consortium name="DOE Joint Genome Institute"/>
            <consortium name="Mycorrhizal Genomics Consortium"/>
            <person name="Kohler A."/>
            <person name="Kuo A."/>
            <person name="Nagy L.G."/>
            <person name="Floudas D."/>
            <person name="Copeland A."/>
            <person name="Barry K.W."/>
            <person name="Cichocki N."/>
            <person name="Veneault-Fourrey C."/>
            <person name="LaButti K."/>
            <person name="Lindquist E.A."/>
            <person name="Lipzen A."/>
            <person name="Lundell T."/>
            <person name="Morin E."/>
            <person name="Murat C."/>
            <person name="Riley R."/>
            <person name="Ohm R."/>
            <person name="Sun H."/>
            <person name="Tunlid A."/>
            <person name="Henrissat B."/>
            <person name="Grigoriev I.V."/>
            <person name="Hibbett D.S."/>
            <person name="Martin F."/>
        </authorList>
    </citation>
    <scope>NUCLEOTIDE SEQUENCE [LARGE SCALE GENOMIC DNA]</scope>
    <source>
        <strain evidence="2">Ve08.2h10</strain>
    </source>
</reference>
<dbReference type="OrthoDB" id="2671422at2759"/>
<dbReference type="Proteomes" id="UP000054538">
    <property type="component" value="Unassembled WGS sequence"/>
</dbReference>
<name>A0A0D0CII6_9AGAM</name>
<sequence>MSNRTRRYVWVIIGGSEPGIYQDWYGHWVFKTLQTIVNTLPPSCSYDALLTAFGSLPEVQTLIQDDDGFYAVVIGAPPGVHQTLECVMCAEGTFKYHIKMHTTSFLEVLAFLVVKGIDSWMLALLTLTDILGPDPINELADMVHHSLSIDAHKATLTGPIIYTHIHNLCSIISSQYVHAPDLFLQVQTRAQLLGKLATHYLAAHGYSVLDINIFIHNHRQSATEELFVMQLTGDGVSLVEATFLLLMMNLQEKI</sequence>
<reference evidence="1 2" key="1">
    <citation type="submission" date="2014-04" db="EMBL/GenBank/DDBJ databases">
        <authorList>
            <consortium name="DOE Joint Genome Institute"/>
            <person name="Kuo A."/>
            <person name="Kohler A."/>
            <person name="Jargeat P."/>
            <person name="Nagy L.G."/>
            <person name="Floudas D."/>
            <person name="Copeland A."/>
            <person name="Barry K.W."/>
            <person name="Cichocki N."/>
            <person name="Veneault-Fourrey C."/>
            <person name="LaButti K."/>
            <person name="Lindquist E.A."/>
            <person name="Lipzen A."/>
            <person name="Lundell T."/>
            <person name="Morin E."/>
            <person name="Murat C."/>
            <person name="Sun H."/>
            <person name="Tunlid A."/>
            <person name="Henrissat B."/>
            <person name="Grigoriev I.V."/>
            <person name="Hibbett D.S."/>
            <person name="Martin F."/>
            <person name="Nordberg H.P."/>
            <person name="Cantor M.N."/>
            <person name="Hua S.X."/>
        </authorList>
    </citation>
    <scope>NUCLEOTIDE SEQUENCE [LARGE SCALE GENOMIC DNA]</scope>
    <source>
        <strain evidence="1 2">Ve08.2h10</strain>
    </source>
</reference>
<organism evidence="1 2">
    <name type="scientific">Paxillus rubicundulus Ve08.2h10</name>
    <dbReference type="NCBI Taxonomy" id="930991"/>
    <lineage>
        <taxon>Eukaryota</taxon>
        <taxon>Fungi</taxon>
        <taxon>Dikarya</taxon>
        <taxon>Basidiomycota</taxon>
        <taxon>Agaricomycotina</taxon>
        <taxon>Agaricomycetes</taxon>
        <taxon>Agaricomycetidae</taxon>
        <taxon>Boletales</taxon>
        <taxon>Paxilineae</taxon>
        <taxon>Paxillaceae</taxon>
        <taxon>Paxillus</taxon>
    </lineage>
</organism>
<dbReference type="EMBL" id="KN825622">
    <property type="protein sequence ID" value="KIK82492.1"/>
    <property type="molecule type" value="Genomic_DNA"/>
</dbReference>
<dbReference type="AlphaFoldDB" id="A0A0D0CII6"/>
<evidence type="ECO:0000313" key="1">
    <source>
        <dbReference type="EMBL" id="KIK82492.1"/>
    </source>
</evidence>
<keyword evidence="2" id="KW-1185">Reference proteome</keyword>
<evidence type="ECO:0000313" key="2">
    <source>
        <dbReference type="Proteomes" id="UP000054538"/>
    </source>
</evidence>
<accession>A0A0D0CII6</accession>
<dbReference type="HOGENOM" id="CLU_079696_0_0_1"/>
<gene>
    <name evidence="1" type="ORF">PAXRUDRAFT_35560</name>
</gene>
<proteinExistence type="predicted"/>
<protein>
    <submittedName>
        <fullName evidence="1">Uncharacterized protein</fullName>
    </submittedName>
</protein>
<dbReference type="InParanoid" id="A0A0D0CII6"/>